<dbReference type="Gene3D" id="2.40.70.10">
    <property type="entry name" value="Acid Proteases"/>
    <property type="match status" value="1"/>
</dbReference>
<dbReference type="PaxDb" id="4097-A0A1S3YL53"/>
<dbReference type="PANTHER" id="PTHR33240">
    <property type="entry name" value="OS08G0508500 PROTEIN"/>
    <property type="match status" value="1"/>
</dbReference>
<organism evidence="1">
    <name type="scientific">Nicotiana tabacum</name>
    <name type="common">Common tobacco</name>
    <dbReference type="NCBI Taxonomy" id="4097"/>
    <lineage>
        <taxon>Eukaryota</taxon>
        <taxon>Viridiplantae</taxon>
        <taxon>Streptophyta</taxon>
        <taxon>Embryophyta</taxon>
        <taxon>Tracheophyta</taxon>
        <taxon>Spermatophyta</taxon>
        <taxon>Magnoliopsida</taxon>
        <taxon>eudicotyledons</taxon>
        <taxon>Gunneridae</taxon>
        <taxon>Pentapetalae</taxon>
        <taxon>asterids</taxon>
        <taxon>lamiids</taxon>
        <taxon>Solanales</taxon>
        <taxon>Solanaceae</taxon>
        <taxon>Nicotianoideae</taxon>
        <taxon>Nicotianeae</taxon>
        <taxon>Nicotiana</taxon>
    </lineage>
</organism>
<proteinExistence type="predicted"/>
<name>A0A1S3YL53_TOBAC</name>
<reference evidence="1" key="1">
    <citation type="submission" date="2025-08" db="UniProtKB">
        <authorList>
            <consortium name="RefSeq"/>
        </authorList>
    </citation>
    <scope>IDENTIFICATION</scope>
</reference>
<protein>
    <submittedName>
        <fullName evidence="1">Uncharacterized protein</fullName>
    </submittedName>
</protein>
<dbReference type="AlphaFoldDB" id="A0A1S3YL53"/>
<gene>
    <name evidence="1" type="primary">LOC107777224</name>
</gene>
<dbReference type="KEGG" id="nta:107777224"/>
<dbReference type="OrthoDB" id="2919534at2759"/>
<dbReference type="RefSeq" id="XP_016452692.1">
    <property type="nucleotide sequence ID" value="XM_016597206.1"/>
</dbReference>
<dbReference type="PANTHER" id="PTHR33240:SF8">
    <property type="entry name" value="OS03G0439900 PROTEIN"/>
    <property type="match status" value="1"/>
</dbReference>
<sequence length="168" mass="18848">MIINGNDDAAINGIKFTATHKLKSLITYERYDRLEKSIIYDESDADGLTFPHNNALVITLRILDTDFKRIMVSDGSGTCIIHPRVLTQMRLGHKIVSYYITLTGFNNAVEWTSGEITLSILTGGITMETTFHIMDQATTYNAIVGRPWIHPMEAAPSNLYQMIKLPTP</sequence>
<dbReference type="CDD" id="cd00303">
    <property type="entry name" value="retropepsin_like"/>
    <property type="match status" value="1"/>
</dbReference>
<evidence type="ECO:0000313" key="1">
    <source>
        <dbReference type="RefSeq" id="XP_016452692.1"/>
    </source>
</evidence>
<dbReference type="InterPro" id="IPR021109">
    <property type="entry name" value="Peptidase_aspartic_dom_sf"/>
</dbReference>
<accession>A0A1S3YL53</accession>